<keyword evidence="10" id="KW-1185">Reference proteome</keyword>
<feature type="transmembrane region" description="Helical" evidence="7">
    <location>
        <begin position="267"/>
        <end position="286"/>
    </location>
</feature>
<evidence type="ECO:0000313" key="9">
    <source>
        <dbReference type="EMBL" id="SDZ23412.1"/>
    </source>
</evidence>
<feature type="transmembrane region" description="Helical" evidence="7">
    <location>
        <begin position="330"/>
        <end position="350"/>
    </location>
</feature>
<keyword evidence="5 7" id="KW-1133">Transmembrane helix</keyword>
<evidence type="ECO:0000259" key="8">
    <source>
        <dbReference type="PROSITE" id="PS50850"/>
    </source>
</evidence>
<dbReference type="GO" id="GO:0022857">
    <property type="term" value="F:transmembrane transporter activity"/>
    <property type="evidence" value="ECO:0007669"/>
    <property type="project" value="InterPro"/>
</dbReference>
<feature type="transmembrane region" description="Helical" evidence="7">
    <location>
        <begin position="105"/>
        <end position="126"/>
    </location>
</feature>
<feature type="transmembrane region" description="Helical" evidence="7">
    <location>
        <begin position="12"/>
        <end position="33"/>
    </location>
</feature>
<reference evidence="9 10" key="1">
    <citation type="submission" date="2016-10" db="EMBL/GenBank/DDBJ databases">
        <authorList>
            <person name="de Groot N.N."/>
        </authorList>
    </citation>
    <scope>NUCLEOTIDE SEQUENCE [LARGE SCALE GENOMIC DNA]</scope>
    <source>
        <strain evidence="9 10">CPCC 202699</strain>
    </source>
</reference>
<organism evidence="9 10">
    <name type="scientific">Amycolatopsis xylanica</name>
    <dbReference type="NCBI Taxonomy" id="589385"/>
    <lineage>
        <taxon>Bacteria</taxon>
        <taxon>Bacillati</taxon>
        <taxon>Actinomycetota</taxon>
        <taxon>Actinomycetes</taxon>
        <taxon>Pseudonocardiales</taxon>
        <taxon>Pseudonocardiaceae</taxon>
        <taxon>Amycolatopsis</taxon>
    </lineage>
</organism>
<feature type="transmembrane region" description="Helical" evidence="7">
    <location>
        <begin position="356"/>
        <end position="374"/>
    </location>
</feature>
<dbReference type="PROSITE" id="PS50850">
    <property type="entry name" value="MFS"/>
    <property type="match status" value="1"/>
</dbReference>
<evidence type="ECO:0000256" key="7">
    <source>
        <dbReference type="SAM" id="Phobius"/>
    </source>
</evidence>
<comment type="subcellular location">
    <subcellularLocation>
        <location evidence="1">Cell membrane</location>
        <topology evidence="1">Multi-pass membrane protein</topology>
    </subcellularLocation>
</comment>
<feature type="transmembrane region" description="Helical" evidence="7">
    <location>
        <begin position="298"/>
        <end position="318"/>
    </location>
</feature>
<feature type="domain" description="Major facilitator superfamily (MFS) profile" evidence="8">
    <location>
        <begin position="1"/>
        <end position="375"/>
    </location>
</feature>
<dbReference type="PANTHER" id="PTHR42718:SF46">
    <property type="entry name" value="BLR6921 PROTEIN"/>
    <property type="match status" value="1"/>
</dbReference>
<feature type="transmembrane region" description="Helical" evidence="7">
    <location>
        <begin position="76"/>
        <end position="93"/>
    </location>
</feature>
<feature type="transmembrane region" description="Helical" evidence="7">
    <location>
        <begin position="236"/>
        <end position="255"/>
    </location>
</feature>
<dbReference type="STRING" id="589385.SAMN05421504_1119"/>
<feature type="transmembrane region" description="Helical" evidence="7">
    <location>
        <begin position="45"/>
        <end position="64"/>
    </location>
</feature>
<dbReference type="Gene3D" id="1.20.1250.20">
    <property type="entry name" value="MFS general substrate transporter like domains"/>
    <property type="match status" value="1"/>
</dbReference>
<dbReference type="PANTHER" id="PTHR42718">
    <property type="entry name" value="MAJOR FACILITATOR SUPERFAMILY MULTIDRUG TRANSPORTER MFSC"/>
    <property type="match status" value="1"/>
</dbReference>
<dbReference type="SUPFAM" id="SSF103473">
    <property type="entry name" value="MFS general substrate transporter"/>
    <property type="match status" value="1"/>
</dbReference>
<keyword evidence="3" id="KW-1003">Cell membrane</keyword>
<dbReference type="RefSeq" id="WP_218134958.1">
    <property type="nucleotide sequence ID" value="NZ_FNON01000011.1"/>
</dbReference>
<proteinExistence type="predicted"/>
<dbReference type="InterPro" id="IPR011701">
    <property type="entry name" value="MFS"/>
</dbReference>
<dbReference type="GO" id="GO:0005886">
    <property type="term" value="C:plasma membrane"/>
    <property type="evidence" value="ECO:0007669"/>
    <property type="project" value="UniProtKB-SubCell"/>
</dbReference>
<evidence type="ECO:0000256" key="2">
    <source>
        <dbReference type="ARBA" id="ARBA00022448"/>
    </source>
</evidence>
<evidence type="ECO:0000256" key="3">
    <source>
        <dbReference type="ARBA" id="ARBA00022475"/>
    </source>
</evidence>
<gene>
    <name evidence="9" type="ORF">SAMN05421504_1119</name>
</gene>
<evidence type="ECO:0000256" key="4">
    <source>
        <dbReference type="ARBA" id="ARBA00022692"/>
    </source>
</evidence>
<evidence type="ECO:0000256" key="1">
    <source>
        <dbReference type="ARBA" id="ARBA00004651"/>
    </source>
</evidence>
<dbReference type="Proteomes" id="UP000199515">
    <property type="component" value="Unassembled WGS sequence"/>
</dbReference>
<dbReference type="CDD" id="cd17321">
    <property type="entry name" value="MFS_MMR_MDR_like"/>
    <property type="match status" value="1"/>
</dbReference>
<feature type="transmembrane region" description="Helical" evidence="7">
    <location>
        <begin position="138"/>
        <end position="158"/>
    </location>
</feature>
<keyword evidence="4 7" id="KW-0812">Transmembrane</keyword>
<dbReference type="EMBL" id="FNON01000011">
    <property type="protein sequence ID" value="SDZ23412.1"/>
    <property type="molecule type" value="Genomic_DNA"/>
</dbReference>
<evidence type="ECO:0000256" key="6">
    <source>
        <dbReference type="ARBA" id="ARBA00023136"/>
    </source>
</evidence>
<name>A0A1H3RC46_9PSEU</name>
<feature type="transmembrane region" description="Helical" evidence="7">
    <location>
        <begin position="205"/>
        <end position="230"/>
    </location>
</feature>
<keyword evidence="2" id="KW-0813">Transport</keyword>
<accession>A0A1H3RC46</accession>
<dbReference type="InterPro" id="IPR036259">
    <property type="entry name" value="MFS_trans_sf"/>
</dbReference>
<keyword evidence="6 7" id="KW-0472">Membrane</keyword>
<evidence type="ECO:0000313" key="10">
    <source>
        <dbReference type="Proteomes" id="UP000199515"/>
    </source>
</evidence>
<dbReference type="PRINTS" id="PR01035">
    <property type="entry name" value="TCRTETA"/>
</dbReference>
<dbReference type="Pfam" id="PF07690">
    <property type="entry name" value="MFS_1"/>
    <property type="match status" value="1"/>
</dbReference>
<dbReference type="AlphaFoldDB" id="A0A1H3RC46"/>
<dbReference type="InterPro" id="IPR020846">
    <property type="entry name" value="MFS_dom"/>
</dbReference>
<feature type="transmembrane region" description="Helical" evidence="7">
    <location>
        <begin position="164"/>
        <end position="184"/>
    </location>
</feature>
<dbReference type="InterPro" id="IPR001958">
    <property type="entry name" value="Tet-R_TetA/multi-R_MdtG-like"/>
</dbReference>
<sequence>MAEPVTGTRPSWALVAVLAGNMLLDALEVSVVLPALPGIGLPPHQAQWIMSGFALGFAAVLLAGPRVTARWGRRRVYLLALPVFAAASVAGGLTTDFGVLVATRVLKGACAALTAPAGLAVITTVFPDGPRQRRAVSVYALFGAAGFTSGILLSGVLASLDWHWVFLAPAPIALVLLVFAALLIPPDRPGAVMRPFPRALLRNGALLRSAFGAAVLNGTYLSALLLTTFALKPDGMGPMTAALALLPACLPVALASPFARKTVERFGTARLISAGTAFMTAGYGYQLLPSDGSYPMRVLPTLILVGLGFALAFTALNMQAIASVEPADRGWAAPLYQCGVQCGAVLLLSLTTAVPGPWVVVTLAGAAGVAVAAAR</sequence>
<evidence type="ECO:0000256" key="5">
    <source>
        <dbReference type="ARBA" id="ARBA00022989"/>
    </source>
</evidence>
<protein>
    <submittedName>
        <fullName evidence="9">Predicted arabinose efflux permease, MFS family</fullName>
    </submittedName>
</protein>